<evidence type="ECO:0000256" key="1">
    <source>
        <dbReference type="ARBA" id="ARBA00004571"/>
    </source>
</evidence>
<dbReference type="AlphaFoldDB" id="A0A418YBB5"/>
<feature type="signal peptide" evidence="4">
    <location>
        <begin position="1"/>
        <end position="20"/>
    </location>
</feature>
<dbReference type="EMBL" id="QZCH01000026">
    <property type="protein sequence ID" value="RJG40266.1"/>
    <property type="molecule type" value="Genomic_DNA"/>
</dbReference>
<name>A0A418YBB5_9GAMM</name>
<dbReference type="PANTHER" id="PTHR34501:SF2">
    <property type="entry name" value="OUTER MEMBRANE PORIN F-RELATED"/>
    <property type="match status" value="1"/>
</dbReference>
<dbReference type="Proteomes" id="UP000283255">
    <property type="component" value="Unassembled WGS sequence"/>
</dbReference>
<evidence type="ECO:0000313" key="6">
    <source>
        <dbReference type="EMBL" id="RJG40266.1"/>
    </source>
</evidence>
<organism evidence="6 7">
    <name type="scientific">Motilimonas pumila</name>
    <dbReference type="NCBI Taxonomy" id="2303987"/>
    <lineage>
        <taxon>Bacteria</taxon>
        <taxon>Pseudomonadati</taxon>
        <taxon>Pseudomonadota</taxon>
        <taxon>Gammaproteobacteria</taxon>
        <taxon>Alteromonadales</taxon>
        <taxon>Alteromonadales genera incertae sedis</taxon>
        <taxon>Motilimonas</taxon>
    </lineage>
</organism>
<reference evidence="6 7" key="1">
    <citation type="submission" date="2018-09" db="EMBL/GenBank/DDBJ databases">
        <authorList>
            <person name="Wang F."/>
        </authorList>
    </citation>
    <scope>NUCLEOTIDE SEQUENCE [LARGE SCALE GENOMIC DNA]</scope>
    <source>
        <strain evidence="6 7">PLHSC7-2</strain>
    </source>
</reference>
<dbReference type="InterPro" id="IPR033900">
    <property type="entry name" value="Gram_neg_porin_domain"/>
</dbReference>
<sequence length="360" mass="38941">MFKKTLVAAALATASMGANAYQIGENNDFNVEVYGVAAISVVSYGDAIGGDVNPELNKGPVIENESRIGFRAGKAMTENIDVFMQVESGYVDNVDWGHGGVHGGVLGFRDTFVGLKGDWGKVRFGRVLTPMYEIIDWPYANPGLGASWDWGGDVAYYYDRQSNTIRYDSPSFGNFNFALAVGRDDDANPSSQSSSGQDNASKDSYFYGAAAHYRFADMVTLHAGLEAAQDFRGSADVDTFGWLVGFEASLPAGFGLAAAYKSGESKDKTGATTVKSEQDSYSVIGQYWAGSLGFKLGYTANLESEVEGVKQSDEDSIISGQVMYVVNGFVPYLRVAQRDIIDWRGENDDIVVRVGLEYGF</sequence>
<evidence type="ECO:0000256" key="3">
    <source>
        <dbReference type="ARBA" id="ARBA00023136"/>
    </source>
</evidence>
<feature type="chain" id="PRO_5019548862" evidence="4">
    <location>
        <begin position="21"/>
        <end position="360"/>
    </location>
</feature>
<comment type="caution">
    <text evidence="6">The sequence shown here is derived from an EMBL/GenBank/DDBJ whole genome shotgun (WGS) entry which is preliminary data.</text>
</comment>
<dbReference type="PRINTS" id="PR00182">
    <property type="entry name" value="ECOLNEIPORIN"/>
</dbReference>
<evidence type="ECO:0000256" key="4">
    <source>
        <dbReference type="SAM" id="SignalP"/>
    </source>
</evidence>
<dbReference type="GO" id="GO:0034220">
    <property type="term" value="P:monoatomic ion transmembrane transport"/>
    <property type="evidence" value="ECO:0007669"/>
    <property type="project" value="InterPro"/>
</dbReference>
<evidence type="ECO:0000313" key="7">
    <source>
        <dbReference type="Proteomes" id="UP000283255"/>
    </source>
</evidence>
<keyword evidence="2 4" id="KW-0732">Signal</keyword>
<protein>
    <submittedName>
        <fullName evidence="6">Porin</fullName>
    </submittedName>
</protein>
<evidence type="ECO:0000259" key="5">
    <source>
        <dbReference type="Pfam" id="PF13609"/>
    </source>
</evidence>
<dbReference type="PANTHER" id="PTHR34501">
    <property type="entry name" value="PROTEIN YDDL-RELATED"/>
    <property type="match status" value="1"/>
</dbReference>
<reference evidence="6 7" key="2">
    <citation type="submission" date="2019-01" db="EMBL/GenBank/DDBJ databases">
        <title>Motilimonas pumilus sp. nov., isolated from the gut of sea cucumber (Apostichopus japonicus).</title>
        <authorList>
            <person name="Wang F.-Q."/>
            <person name="Ren L.-H."/>
            <person name="Lin Y.-W."/>
            <person name="Sun G.-H."/>
            <person name="Du Z.-J."/>
            <person name="Zhao J.-X."/>
            <person name="Liu X.-J."/>
            <person name="Liu L.-J."/>
        </authorList>
    </citation>
    <scope>NUCLEOTIDE SEQUENCE [LARGE SCALE GENOMIC DNA]</scope>
    <source>
        <strain evidence="6 7">PLHSC7-2</strain>
    </source>
</reference>
<dbReference type="Gene3D" id="2.40.160.10">
    <property type="entry name" value="Porin"/>
    <property type="match status" value="1"/>
</dbReference>
<dbReference type="GO" id="GO:0009279">
    <property type="term" value="C:cell outer membrane"/>
    <property type="evidence" value="ECO:0007669"/>
    <property type="project" value="UniProtKB-SubCell"/>
</dbReference>
<evidence type="ECO:0000256" key="2">
    <source>
        <dbReference type="ARBA" id="ARBA00022729"/>
    </source>
</evidence>
<gene>
    <name evidence="6" type="ORF">D1Z90_16610</name>
</gene>
<dbReference type="Pfam" id="PF13609">
    <property type="entry name" value="Porin_4"/>
    <property type="match status" value="1"/>
</dbReference>
<dbReference type="InterPro" id="IPR023614">
    <property type="entry name" value="Porin_dom_sf"/>
</dbReference>
<dbReference type="InterPro" id="IPR050298">
    <property type="entry name" value="Gram-neg_bact_OMP"/>
</dbReference>
<accession>A0A418YBB5</accession>
<dbReference type="RefSeq" id="WP_119911919.1">
    <property type="nucleotide sequence ID" value="NZ_QZCH01000026.1"/>
</dbReference>
<dbReference type="GO" id="GO:0015288">
    <property type="term" value="F:porin activity"/>
    <property type="evidence" value="ECO:0007669"/>
    <property type="project" value="InterPro"/>
</dbReference>
<feature type="domain" description="Porin" evidence="5">
    <location>
        <begin position="8"/>
        <end position="324"/>
    </location>
</feature>
<proteinExistence type="predicted"/>
<dbReference type="OrthoDB" id="8173690at2"/>
<dbReference type="CDD" id="cd00342">
    <property type="entry name" value="gram_neg_porins"/>
    <property type="match status" value="1"/>
</dbReference>
<dbReference type="InterPro" id="IPR001702">
    <property type="entry name" value="Porin_Gram-ve"/>
</dbReference>
<keyword evidence="3" id="KW-0472">Membrane</keyword>
<comment type="subcellular location">
    <subcellularLocation>
        <location evidence="1">Cell outer membrane</location>
        <topology evidence="1">Multi-pass membrane protein</topology>
    </subcellularLocation>
</comment>
<keyword evidence="7" id="KW-1185">Reference proteome</keyword>
<dbReference type="SUPFAM" id="SSF56935">
    <property type="entry name" value="Porins"/>
    <property type="match status" value="1"/>
</dbReference>